<dbReference type="SUPFAM" id="SSF69318">
    <property type="entry name" value="Integrin alpha N-terminal domain"/>
    <property type="match status" value="3"/>
</dbReference>
<dbReference type="Gene3D" id="2.130.10.130">
    <property type="entry name" value="Integrin alpha, N-terminal"/>
    <property type="match status" value="4"/>
</dbReference>
<evidence type="ECO:0000259" key="2">
    <source>
        <dbReference type="Pfam" id="PF07593"/>
    </source>
</evidence>
<reference evidence="3 4" key="1">
    <citation type="submission" date="2019-11" db="EMBL/GenBank/DDBJ databases">
        <title>Pedobacter sp. HMF7647 Genome sequencing and assembly.</title>
        <authorList>
            <person name="Kang H."/>
            <person name="Kim H."/>
            <person name="Joh K."/>
        </authorList>
    </citation>
    <scope>NUCLEOTIDE SEQUENCE [LARGE SCALE GENOMIC DNA]</scope>
    <source>
        <strain evidence="3 4">HMF7647</strain>
    </source>
</reference>
<accession>A0A7K1YFK9</accession>
<name>A0A7K1YFK9_9SPHI</name>
<dbReference type="Pfam" id="PF07593">
    <property type="entry name" value="UnbV_ASPIC"/>
    <property type="match status" value="1"/>
</dbReference>
<dbReference type="PANTHER" id="PTHR16026:SF0">
    <property type="entry name" value="CARTILAGE ACIDIC PROTEIN 1"/>
    <property type="match status" value="1"/>
</dbReference>
<dbReference type="RefSeq" id="WP_160846367.1">
    <property type="nucleotide sequence ID" value="NZ_WVHT01000014.1"/>
</dbReference>
<protein>
    <recommendedName>
        <fullName evidence="2">ASPIC/UnbV domain-containing protein</fullName>
    </recommendedName>
</protein>
<evidence type="ECO:0000313" key="3">
    <source>
        <dbReference type="EMBL" id="MXV53191.1"/>
    </source>
</evidence>
<evidence type="ECO:0000313" key="4">
    <source>
        <dbReference type="Proteomes" id="UP000466586"/>
    </source>
</evidence>
<dbReference type="PANTHER" id="PTHR16026">
    <property type="entry name" value="CARTILAGE ACIDIC PROTEIN 1"/>
    <property type="match status" value="1"/>
</dbReference>
<keyword evidence="4" id="KW-1185">Reference proteome</keyword>
<dbReference type="InterPro" id="IPR013517">
    <property type="entry name" value="FG-GAP"/>
</dbReference>
<dbReference type="EMBL" id="WVHT01000014">
    <property type="protein sequence ID" value="MXV53191.1"/>
    <property type="molecule type" value="Genomic_DNA"/>
</dbReference>
<dbReference type="AlphaFoldDB" id="A0A7K1YFK9"/>
<organism evidence="3 4">
    <name type="scientific">Hufsiella arboris</name>
    <dbReference type="NCBI Taxonomy" id="2695275"/>
    <lineage>
        <taxon>Bacteria</taxon>
        <taxon>Pseudomonadati</taxon>
        <taxon>Bacteroidota</taxon>
        <taxon>Sphingobacteriia</taxon>
        <taxon>Sphingobacteriales</taxon>
        <taxon>Sphingobacteriaceae</taxon>
        <taxon>Hufsiella</taxon>
    </lineage>
</organism>
<dbReference type="PROSITE" id="PS51257">
    <property type="entry name" value="PROKAR_LIPOPROTEIN"/>
    <property type="match status" value="1"/>
</dbReference>
<dbReference type="InterPro" id="IPR028994">
    <property type="entry name" value="Integrin_alpha_N"/>
</dbReference>
<gene>
    <name evidence="3" type="ORF">GS399_19670</name>
</gene>
<dbReference type="Pfam" id="PF13517">
    <property type="entry name" value="FG-GAP_3"/>
    <property type="match status" value="5"/>
</dbReference>
<dbReference type="InterPro" id="IPR027039">
    <property type="entry name" value="Crtac1"/>
</dbReference>
<keyword evidence="1" id="KW-0732">Signal</keyword>
<proteinExistence type="predicted"/>
<dbReference type="InterPro" id="IPR011519">
    <property type="entry name" value="UnbV_ASPIC"/>
</dbReference>
<feature type="domain" description="ASPIC/UnbV" evidence="2">
    <location>
        <begin position="520"/>
        <end position="588"/>
    </location>
</feature>
<comment type="caution">
    <text evidence="3">The sequence shown here is derived from an EMBL/GenBank/DDBJ whole genome shotgun (WGS) entry which is preliminary data.</text>
</comment>
<evidence type="ECO:0000256" key="1">
    <source>
        <dbReference type="ARBA" id="ARBA00022729"/>
    </source>
</evidence>
<sequence>MIKKFYLPVLLILIISQSCKKKTDTLFQLQNNDKIGVNFINQLEDKKGANVFSYRNYYNGGGVAIGDVNNDGLNDVYLTSNQGDNQLYINKGNWQFENVTEKAGVKGDKYWSTGVTMVDINADGWLDIYVCNSGNAKGSETENELFVNQHNGTFKEEAEKYGLADRGLSTHAVFFDYDLDGDLDCYILNNSFRPIESFDFAQNLRDVVDELGGDRLYRNDNGHFTNVTKNAGIYSSDIGFGLGVSVADINEDGYPDIYVSNDFFERDYLYLNQKNGTFREVIQDETGHLSLASMGSDIADVNNDGKLDIFTTEMLPEGDKRLKQVTSFESYDVVKLKQKDGYYNQYMQNCLQINNGDGSFSETAFYSGVAATDWSWGALMFDMDNDGWKDILVCNGIYKDLTDQDYIEFLGSRENMEKIAQGKKFDPSDFISKMKSTPISNYAFLNKHNLKFSNETEKLGLDEPSFSNGAAYGDLDNDGDLDLVINNVNMPVFFYKNTLAKKEHHAILVKLKGDSLNRFGVGTTVKAFNDGKYVVYYHQPSRGFQSSTSPNELTVGVGNHKRIDSLQVIWPKGNYETLKNLKTDQTYTFDVSKAKKIYSYTVIPPAVKFRDCISELFDSIPTHKENDFIDFDRERLMLQMLSTENPYMAPGDINGDGLQDFYFGSSKDNPAAIYIQQKNGKFRQYIPEDFKKQVYMEWAGAAFGDFDKDGDDDLIISAGGNDEQAGNDVFFPRFFENDGKGHLKNNPQKLIRFSVNASQLIACDYDHDGDLDLFLGGRSIPGVYGSSPNSYLLQNDGKGNFANVSKDIFGTNNKLGMVTSAKWADLDNNGFEDLIVTGNWMGVKIFMNQKGRFTENTQLNNYKGLWTALEIGDINHDGKPDIIAGNLGLNTKFYASETEPMKIYVKDFDENGTKECVTSMFKNDHVSYVFHMKPDLVGQMPMFKKRFLKYENYAGTPFNEVFPNELLEGAETHEINYLQSAVFINEGNGRFSCRALPYQAQLSCINTVLFDDFNKDGSNEILVAGNFSNFKPEVGRLDASYGQIFAWKNGNFSYYRPAESGIKLKGDVRSSLLIKNARGIPYYLFGINNSQIKAFKRN</sequence>
<dbReference type="Proteomes" id="UP000466586">
    <property type="component" value="Unassembled WGS sequence"/>
</dbReference>